<comment type="similarity">
    <text evidence="2">Belongs to the TALE/IRO homeobox family.</text>
</comment>
<protein>
    <recommendedName>
        <fullName evidence="7">Homeobox domain-containing protein</fullName>
    </recommendedName>
</protein>
<dbReference type="Proteomes" id="UP000281553">
    <property type="component" value="Unassembled WGS sequence"/>
</dbReference>
<evidence type="ECO:0000256" key="1">
    <source>
        <dbReference type="ARBA" id="ARBA00004123"/>
    </source>
</evidence>
<dbReference type="PANTHER" id="PTHR11211">
    <property type="entry name" value="IROQUOIS-CLASS HOMEODOMAIN PROTEIN IRX"/>
    <property type="match status" value="1"/>
</dbReference>
<dbReference type="GO" id="GO:0005634">
    <property type="term" value="C:nucleus"/>
    <property type="evidence" value="ECO:0007669"/>
    <property type="project" value="UniProtKB-SubCell"/>
</dbReference>
<dbReference type="SUPFAM" id="SSF46689">
    <property type="entry name" value="Homeodomain-like"/>
    <property type="match status" value="1"/>
</dbReference>
<accession>A0A3P6TDM3</accession>
<dbReference type="Gene3D" id="1.10.10.60">
    <property type="entry name" value="Homeodomain-like"/>
    <property type="match status" value="1"/>
</dbReference>
<comment type="subcellular location">
    <subcellularLocation>
        <location evidence="1 6">Nucleus</location>
    </subcellularLocation>
</comment>
<evidence type="ECO:0000256" key="6">
    <source>
        <dbReference type="PROSITE-ProRule" id="PRU00108"/>
    </source>
</evidence>
<dbReference type="InterPro" id="IPR008422">
    <property type="entry name" value="KN_HD"/>
</dbReference>
<dbReference type="AlphaFoldDB" id="A0A3P6TDM3"/>
<organism evidence="8 9">
    <name type="scientific">Dibothriocephalus latus</name>
    <name type="common">Fish tapeworm</name>
    <name type="synonym">Diphyllobothrium latum</name>
    <dbReference type="NCBI Taxonomy" id="60516"/>
    <lineage>
        <taxon>Eukaryota</taxon>
        <taxon>Metazoa</taxon>
        <taxon>Spiralia</taxon>
        <taxon>Lophotrochozoa</taxon>
        <taxon>Platyhelminthes</taxon>
        <taxon>Cestoda</taxon>
        <taxon>Eucestoda</taxon>
        <taxon>Diphyllobothriidea</taxon>
        <taxon>Diphyllobothriidae</taxon>
        <taxon>Dibothriocephalus</taxon>
    </lineage>
</organism>
<dbReference type="InterPro" id="IPR009057">
    <property type="entry name" value="Homeodomain-like_sf"/>
</dbReference>
<feature type="DNA-binding region" description="Homeobox" evidence="6">
    <location>
        <begin position="127"/>
        <end position="189"/>
    </location>
</feature>
<proteinExistence type="inferred from homology"/>
<dbReference type="GO" id="GO:0000978">
    <property type="term" value="F:RNA polymerase II cis-regulatory region sequence-specific DNA binding"/>
    <property type="evidence" value="ECO:0007669"/>
    <property type="project" value="TreeGrafter"/>
</dbReference>
<dbReference type="Pfam" id="PF05920">
    <property type="entry name" value="Homeobox_KN"/>
    <property type="match status" value="1"/>
</dbReference>
<dbReference type="EMBL" id="UYRU01043267">
    <property type="protein sequence ID" value="VDK81063.1"/>
    <property type="molecule type" value="Genomic_DNA"/>
</dbReference>
<evidence type="ECO:0000256" key="4">
    <source>
        <dbReference type="ARBA" id="ARBA00023155"/>
    </source>
</evidence>
<evidence type="ECO:0000259" key="7">
    <source>
        <dbReference type="PROSITE" id="PS50071"/>
    </source>
</evidence>
<evidence type="ECO:0000256" key="2">
    <source>
        <dbReference type="ARBA" id="ARBA00008446"/>
    </source>
</evidence>
<gene>
    <name evidence="8" type="ORF">DILT_LOCUS3180</name>
</gene>
<dbReference type="CDD" id="cd00086">
    <property type="entry name" value="homeodomain"/>
    <property type="match status" value="1"/>
</dbReference>
<dbReference type="OrthoDB" id="5399138at2759"/>
<dbReference type="InterPro" id="IPR001356">
    <property type="entry name" value="HD"/>
</dbReference>
<evidence type="ECO:0000313" key="8">
    <source>
        <dbReference type="EMBL" id="VDK81063.1"/>
    </source>
</evidence>
<sequence length="275" mass="30588">MATAAATAECITDDIPTTHEEVGFLSKSLPAKRLFGAGDEKTARLLNSGEVTIQSALAGRCKSTDLSIRGLDQERSQLLNSLELNSTQLQRGVEECRRYKQSALPKNPDPSVLKLYQDLRFSVRSCQNVRRKNTTRETTGLLKAWLNDHRKNPYPNKSEKIILAVITKMTLTQVSTWFANARRRLKKENKALSSCLPSEEADMEESLPTDCDKYSPFPQLSADCQSFSQTGSAKTKIEEPTQKVDHALDLATVVILDLHSQSRSVSTAIVYLKPS</sequence>
<dbReference type="InterPro" id="IPR017970">
    <property type="entry name" value="Homeobox_CS"/>
</dbReference>
<dbReference type="PANTHER" id="PTHR11211:SF40">
    <property type="entry name" value="MIRROR, ISOFORM C"/>
    <property type="match status" value="1"/>
</dbReference>
<dbReference type="FunFam" id="1.10.10.60:FF:000003">
    <property type="entry name" value="Iroquois-class homeobox protein IRX"/>
    <property type="match status" value="1"/>
</dbReference>
<dbReference type="SMART" id="SM00389">
    <property type="entry name" value="HOX"/>
    <property type="match status" value="1"/>
</dbReference>
<dbReference type="GO" id="GO:0048468">
    <property type="term" value="P:cell development"/>
    <property type="evidence" value="ECO:0007669"/>
    <property type="project" value="TreeGrafter"/>
</dbReference>
<keyword evidence="3 6" id="KW-0238">DNA-binding</keyword>
<keyword evidence="9" id="KW-1185">Reference proteome</keyword>
<evidence type="ECO:0000256" key="3">
    <source>
        <dbReference type="ARBA" id="ARBA00023125"/>
    </source>
</evidence>
<evidence type="ECO:0000313" key="9">
    <source>
        <dbReference type="Proteomes" id="UP000281553"/>
    </source>
</evidence>
<dbReference type="GO" id="GO:0030182">
    <property type="term" value="P:neuron differentiation"/>
    <property type="evidence" value="ECO:0007669"/>
    <property type="project" value="TreeGrafter"/>
</dbReference>
<keyword evidence="5 6" id="KW-0539">Nucleus</keyword>
<reference evidence="8 9" key="1">
    <citation type="submission" date="2018-11" db="EMBL/GenBank/DDBJ databases">
        <authorList>
            <consortium name="Pathogen Informatics"/>
        </authorList>
    </citation>
    <scope>NUCLEOTIDE SEQUENCE [LARGE SCALE GENOMIC DNA]</scope>
</reference>
<evidence type="ECO:0000256" key="5">
    <source>
        <dbReference type="ARBA" id="ARBA00023242"/>
    </source>
</evidence>
<dbReference type="GO" id="GO:0000981">
    <property type="term" value="F:DNA-binding transcription factor activity, RNA polymerase II-specific"/>
    <property type="evidence" value="ECO:0007669"/>
    <property type="project" value="InterPro"/>
</dbReference>
<dbReference type="PROSITE" id="PS00027">
    <property type="entry name" value="HOMEOBOX_1"/>
    <property type="match status" value="1"/>
</dbReference>
<name>A0A3P6TDM3_DIBLA</name>
<keyword evidence="4 6" id="KW-0371">Homeobox</keyword>
<feature type="domain" description="Homeobox" evidence="7">
    <location>
        <begin position="125"/>
        <end position="188"/>
    </location>
</feature>
<dbReference type="PROSITE" id="PS50071">
    <property type="entry name" value="HOMEOBOX_2"/>
    <property type="match status" value="1"/>
</dbReference>